<proteinExistence type="predicted"/>
<evidence type="ECO:0000256" key="1">
    <source>
        <dbReference type="SAM" id="MobiDB-lite"/>
    </source>
</evidence>
<comment type="caution">
    <text evidence="2">The sequence shown here is derived from an EMBL/GenBank/DDBJ whole genome shotgun (WGS) entry which is preliminary data.</text>
</comment>
<feature type="compositionally biased region" description="Low complexity" evidence="1">
    <location>
        <begin position="1"/>
        <end position="12"/>
    </location>
</feature>
<dbReference type="EMBL" id="SRLO01001180">
    <property type="protein sequence ID" value="TNN40540.1"/>
    <property type="molecule type" value="Genomic_DNA"/>
</dbReference>
<protein>
    <submittedName>
        <fullName evidence="2">Uncharacterized protein</fullName>
    </submittedName>
</protein>
<dbReference type="Proteomes" id="UP000314294">
    <property type="component" value="Unassembled WGS sequence"/>
</dbReference>
<keyword evidence="3" id="KW-1185">Reference proteome</keyword>
<gene>
    <name evidence="2" type="ORF">EYF80_049289</name>
</gene>
<sequence length="62" mass="7078">MYIPAELPRLELQPPPELRPRQGRTGRKTDDSPNPPSRKQLGYNNKKGFIRRVVFSDCTASP</sequence>
<organism evidence="2 3">
    <name type="scientific">Liparis tanakae</name>
    <name type="common">Tanaka's snailfish</name>
    <dbReference type="NCBI Taxonomy" id="230148"/>
    <lineage>
        <taxon>Eukaryota</taxon>
        <taxon>Metazoa</taxon>
        <taxon>Chordata</taxon>
        <taxon>Craniata</taxon>
        <taxon>Vertebrata</taxon>
        <taxon>Euteleostomi</taxon>
        <taxon>Actinopterygii</taxon>
        <taxon>Neopterygii</taxon>
        <taxon>Teleostei</taxon>
        <taxon>Neoteleostei</taxon>
        <taxon>Acanthomorphata</taxon>
        <taxon>Eupercaria</taxon>
        <taxon>Perciformes</taxon>
        <taxon>Cottioidei</taxon>
        <taxon>Cottales</taxon>
        <taxon>Liparidae</taxon>
        <taxon>Liparis</taxon>
    </lineage>
</organism>
<dbReference type="AlphaFoldDB" id="A0A4Z2FI01"/>
<name>A0A4Z2FI01_9TELE</name>
<reference evidence="2 3" key="1">
    <citation type="submission" date="2019-03" db="EMBL/GenBank/DDBJ databases">
        <title>First draft genome of Liparis tanakae, snailfish: a comprehensive survey of snailfish specific genes.</title>
        <authorList>
            <person name="Kim W."/>
            <person name="Song I."/>
            <person name="Jeong J.-H."/>
            <person name="Kim D."/>
            <person name="Kim S."/>
            <person name="Ryu S."/>
            <person name="Song J.Y."/>
            <person name="Lee S.K."/>
        </authorList>
    </citation>
    <scope>NUCLEOTIDE SEQUENCE [LARGE SCALE GENOMIC DNA]</scope>
    <source>
        <tissue evidence="2">Muscle</tissue>
    </source>
</reference>
<evidence type="ECO:0000313" key="2">
    <source>
        <dbReference type="EMBL" id="TNN40540.1"/>
    </source>
</evidence>
<accession>A0A4Z2FI01</accession>
<feature type="region of interest" description="Disordered" evidence="1">
    <location>
        <begin position="1"/>
        <end position="46"/>
    </location>
</feature>
<evidence type="ECO:0000313" key="3">
    <source>
        <dbReference type="Proteomes" id="UP000314294"/>
    </source>
</evidence>